<evidence type="ECO:0000259" key="8">
    <source>
        <dbReference type="Pfam" id="PF02687"/>
    </source>
</evidence>
<feature type="transmembrane region" description="Helical" evidence="7">
    <location>
        <begin position="329"/>
        <end position="357"/>
    </location>
</feature>
<dbReference type="InterPro" id="IPR050250">
    <property type="entry name" value="Macrolide_Exporter_MacB"/>
</dbReference>
<evidence type="ECO:0000313" key="10">
    <source>
        <dbReference type="EMBL" id="OGG60593.1"/>
    </source>
</evidence>
<name>A0A1F6DGP7_9BACT</name>
<evidence type="ECO:0000256" key="7">
    <source>
        <dbReference type="SAM" id="Phobius"/>
    </source>
</evidence>
<evidence type="ECO:0008006" key="12">
    <source>
        <dbReference type="Google" id="ProtNLM"/>
    </source>
</evidence>
<dbReference type="GO" id="GO:0022857">
    <property type="term" value="F:transmembrane transporter activity"/>
    <property type="evidence" value="ECO:0007669"/>
    <property type="project" value="TreeGrafter"/>
</dbReference>
<dbReference type="GO" id="GO:0005886">
    <property type="term" value="C:plasma membrane"/>
    <property type="evidence" value="ECO:0007669"/>
    <property type="project" value="UniProtKB-SubCell"/>
</dbReference>
<dbReference type="InterPro" id="IPR025857">
    <property type="entry name" value="MacB_PCD"/>
</dbReference>
<sequence length="406" mass="43553">MDTSQHRLKLRELFRLSLRTFRVKPTRAILTIAGMAAGIGTVLFLVSLGYGLQFILIGKLVTTEDSLITMEVSYPSEVNVVIKKPQLLELKNVPDVAEVSPVAEFPGEIKNEKASGILVETRIVEPGYFRLTGIVPDIGEALSETSPGLVISQQAILASNLKADKSLLGTPLALKVFFQDESGSGALEESGASESLPIVGIITDESLPPTVIILPGAVSKEPPFYRKALVKAKDIDSVEEVRDSMIGRGFLVSARIDLVNQARKIMNAITTVLGVFGITALIVSAIGMFNTMIVGFLERIYEVGILKSIGATDDDVRDLFLMEAMMMGLFGGIGGVALGFFGGKFLNVVISAIAVRLGGKAFELFLTPLWFITLVLGLSVLIGLASGFWPAHRAAGLSPKEAFTKR</sequence>
<keyword evidence="4 7" id="KW-1133">Transmembrane helix</keyword>
<evidence type="ECO:0000256" key="2">
    <source>
        <dbReference type="ARBA" id="ARBA00022475"/>
    </source>
</evidence>
<keyword evidence="5 7" id="KW-0472">Membrane</keyword>
<protein>
    <recommendedName>
        <fullName evidence="12">ABC3 transporter permease protein domain-containing protein</fullName>
    </recommendedName>
</protein>
<evidence type="ECO:0000259" key="9">
    <source>
        <dbReference type="Pfam" id="PF12704"/>
    </source>
</evidence>
<keyword evidence="2" id="KW-1003">Cell membrane</keyword>
<feature type="transmembrane region" description="Helical" evidence="7">
    <location>
        <begin position="28"/>
        <end position="50"/>
    </location>
</feature>
<comment type="caution">
    <text evidence="10">The sequence shown here is derived from an EMBL/GenBank/DDBJ whole genome shotgun (WGS) entry which is preliminary data.</text>
</comment>
<comment type="subcellular location">
    <subcellularLocation>
        <location evidence="1">Cell membrane</location>
        <topology evidence="1">Multi-pass membrane protein</topology>
    </subcellularLocation>
</comment>
<dbReference type="Proteomes" id="UP000178042">
    <property type="component" value="Unassembled WGS sequence"/>
</dbReference>
<proteinExistence type="inferred from homology"/>
<comment type="similarity">
    <text evidence="6">Belongs to the ABC-4 integral membrane protein family.</text>
</comment>
<feature type="domain" description="ABC3 transporter permease C-terminal" evidence="8">
    <location>
        <begin position="275"/>
        <end position="399"/>
    </location>
</feature>
<evidence type="ECO:0000313" key="11">
    <source>
        <dbReference type="Proteomes" id="UP000178042"/>
    </source>
</evidence>
<evidence type="ECO:0000256" key="4">
    <source>
        <dbReference type="ARBA" id="ARBA00022989"/>
    </source>
</evidence>
<gene>
    <name evidence="10" type="ORF">A3C86_04850</name>
</gene>
<evidence type="ECO:0000256" key="6">
    <source>
        <dbReference type="ARBA" id="ARBA00038076"/>
    </source>
</evidence>
<evidence type="ECO:0000256" key="5">
    <source>
        <dbReference type="ARBA" id="ARBA00023136"/>
    </source>
</evidence>
<dbReference type="Pfam" id="PF12704">
    <property type="entry name" value="MacB_PCD"/>
    <property type="match status" value="1"/>
</dbReference>
<dbReference type="Pfam" id="PF02687">
    <property type="entry name" value="FtsX"/>
    <property type="match status" value="1"/>
</dbReference>
<dbReference type="AlphaFoldDB" id="A0A1F6DGP7"/>
<feature type="domain" description="MacB-like periplasmic core" evidence="9">
    <location>
        <begin position="29"/>
        <end position="245"/>
    </location>
</feature>
<dbReference type="InterPro" id="IPR003838">
    <property type="entry name" value="ABC3_permease_C"/>
</dbReference>
<reference evidence="10 11" key="1">
    <citation type="journal article" date="2016" name="Nat. Commun.">
        <title>Thousands of microbial genomes shed light on interconnected biogeochemical processes in an aquifer system.</title>
        <authorList>
            <person name="Anantharaman K."/>
            <person name="Brown C.T."/>
            <person name="Hug L.A."/>
            <person name="Sharon I."/>
            <person name="Castelle C.J."/>
            <person name="Probst A.J."/>
            <person name="Thomas B.C."/>
            <person name="Singh A."/>
            <person name="Wilkins M.J."/>
            <person name="Karaoz U."/>
            <person name="Brodie E.L."/>
            <person name="Williams K.H."/>
            <person name="Hubbard S.S."/>
            <person name="Banfield J.F."/>
        </authorList>
    </citation>
    <scope>NUCLEOTIDE SEQUENCE [LARGE SCALE GENOMIC DNA]</scope>
</reference>
<accession>A0A1F6DGP7</accession>
<evidence type="ECO:0000256" key="1">
    <source>
        <dbReference type="ARBA" id="ARBA00004651"/>
    </source>
</evidence>
<dbReference type="PANTHER" id="PTHR30572:SF4">
    <property type="entry name" value="ABC TRANSPORTER PERMEASE YTRF"/>
    <property type="match status" value="1"/>
</dbReference>
<feature type="transmembrane region" description="Helical" evidence="7">
    <location>
        <begin position="369"/>
        <end position="389"/>
    </location>
</feature>
<evidence type="ECO:0000256" key="3">
    <source>
        <dbReference type="ARBA" id="ARBA00022692"/>
    </source>
</evidence>
<dbReference type="PANTHER" id="PTHR30572">
    <property type="entry name" value="MEMBRANE COMPONENT OF TRANSPORTER-RELATED"/>
    <property type="match status" value="1"/>
</dbReference>
<feature type="transmembrane region" description="Helical" evidence="7">
    <location>
        <begin position="265"/>
        <end position="289"/>
    </location>
</feature>
<keyword evidence="3 7" id="KW-0812">Transmembrane</keyword>
<dbReference type="EMBL" id="MFLD01000011">
    <property type="protein sequence ID" value="OGG60593.1"/>
    <property type="molecule type" value="Genomic_DNA"/>
</dbReference>
<organism evidence="10 11">
    <name type="scientific">Candidatus Kaiserbacteria bacterium RIFCSPHIGHO2_02_FULL_49_16</name>
    <dbReference type="NCBI Taxonomy" id="1798490"/>
    <lineage>
        <taxon>Bacteria</taxon>
        <taxon>Candidatus Kaiseribacteriota</taxon>
    </lineage>
</organism>